<dbReference type="EMBL" id="CACVAU010000038">
    <property type="protein sequence ID" value="CAA6811647.1"/>
    <property type="molecule type" value="Genomic_DNA"/>
</dbReference>
<name>A0A6S6T4J9_9BACT</name>
<gene>
    <name evidence="1" type="ORF">HELGO_WM4054</name>
</gene>
<dbReference type="AlphaFoldDB" id="A0A6S6T4J9"/>
<sequence length="103" mass="12379">MNEEKLKQILFLLQEQNKELLTMVMHLQVSNNELKEQLNNDFYKVYEELYNLKDPKEVKDFLESKKFIVGELNDMIGKESTKAIEKFNENYEIMEENIEKILS</sequence>
<accession>A0A6S6T4J9</accession>
<evidence type="ECO:0000313" key="1">
    <source>
        <dbReference type="EMBL" id="CAA6811647.1"/>
    </source>
</evidence>
<protein>
    <submittedName>
        <fullName evidence="1">Uncharacterized protein</fullName>
    </submittedName>
</protein>
<organism evidence="1">
    <name type="scientific">uncultured Sulfurovum sp</name>
    <dbReference type="NCBI Taxonomy" id="269237"/>
    <lineage>
        <taxon>Bacteria</taxon>
        <taxon>Pseudomonadati</taxon>
        <taxon>Campylobacterota</taxon>
        <taxon>Epsilonproteobacteria</taxon>
        <taxon>Campylobacterales</taxon>
        <taxon>Sulfurovaceae</taxon>
        <taxon>Sulfurovum</taxon>
        <taxon>environmental samples</taxon>
    </lineage>
</organism>
<proteinExistence type="predicted"/>
<reference evidence="1" key="1">
    <citation type="submission" date="2020-01" db="EMBL/GenBank/DDBJ databases">
        <authorList>
            <person name="Meier V. D."/>
            <person name="Meier V D."/>
        </authorList>
    </citation>
    <scope>NUCLEOTIDE SEQUENCE</scope>
    <source>
        <strain evidence="1">HLG_WM_MAG_05</strain>
    </source>
</reference>